<dbReference type="SMART" id="SM00451">
    <property type="entry name" value="ZnF_U1"/>
    <property type="match status" value="3"/>
</dbReference>
<evidence type="ECO:0000256" key="3">
    <source>
        <dbReference type="ARBA" id="ARBA00022737"/>
    </source>
</evidence>
<evidence type="ECO:0000256" key="7">
    <source>
        <dbReference type="SAM" id="MobiDB-lite"/>
    </source>
</evidence>
<reference evidence="9" key="2">
    <citation type="submission" date="2025-08" db="UniProtKB">
        <authorList>
            <consortium name="Ensembl"/>
        </authorList>
    </citation>
    <scope>IDENTIFICATION</scope>
</reference>
<dbReference type="SMART" id="SM00355">
    <property type="entry name" value="ZnF_C2H2"/>
    <property type="match status" value="2"/>
</dbReference>
<dbReference type="PANTHER" id="PTHR23067:SF12">
    <property type="entry name" value="ZINC FINGER PROTEIN 385D"/>
    <property type="match status" value="1"/>
</dbReference>
<dbReference type="InterPro" id="IPR051845">
    <property type="entry name" value="Znf385"/>
</dbReference>
<dbReference type="InterPro" id="IPR013087">
    <property type="entry name" value="Znf_C2H2_type"/>
</dbReference>
<dbReference type="Gene3D" id="3.30.160.60">
    <property type="entry name" value="Classic Zinc Finger"/>
    <property type="match status" value="3"/>
</dbReference>
<evidence type="ECO:0000313" key="9">
    <source>
        <dbReference type="Ensembl" id="ENSSMAP00000015806.2"/>
    </source>
</evidence>
<comment type="subcellular location">
    <subcellularLocation>
        <location evidence="1">Nucleus</location>
    </subcellularLocation>
</comment>
<dbReference type="PANTHER" id="PTHR23067">
    <property type="entry name" value="DOUBLE-STRANDED RNA-BINDING ZINC FINGER PROTEIN"/>
    <property type="match status" value="1"/>
</dbReference>
<keyword evidence="4" id="KW-0863">Zinc-finger</keyword>
<dbReference type="Proteomes" id="UP000694558">
    <property type="component" value="Chromosome 22"/>
</dbReference>
<evidence type="ECO:0000256" key="1">
    <source>
        <dbReference type="ARBA" id="ARBA00004123"/>
    </source>
</evidence>
<dbReference type="SUPFAM" id="SSF57667">
    <property type="entry name" value="beta-beta-alpha zinc fingers"/>
    <property type="match status" value="2"/>
</dbReference>
<dbReference type="PROSITE" id="PS00028">
    <property type="entry name" value="ZINC_FINGER_C2H2_1"/>
    <property type="match status" value="1"/>
</dbReference>
<feature type="region of interest" description="Disordered" evidence="7">
    <location>
        <begin position="1"/>
        <end position="49"/>
    </location>
</feature>
<dbReference type="GO" id="GO:0003676">
    <property type="term" value="F:nucleic acid binding"/>
    <property type="evidence" value="ECO:0007669"/>
    <property type="project" value="InterPro"/>
</dbReference>
<feature type="region of interest" description="Disordered" evidence="7">
    <location>
        <begin position="178"/>
        <end position="261"/>
    </location>
</feature>
<feature type="domain" description="C2H2-type" evidence="8">
    <location>
        <begin position="335"/>
        <end position="357"/>
    </location>
</feature>
<dbReference type="AlphaFoldDB" id="A0A8D3ABY6"/>
<proteinExistence type="predicted"/>
<gene>
    <name evidence="9" type="primary">ZNF385D</name>
</gene>
<keyword evidence="2" id="KW-0479">Metal-binding</keyword>
<sequence>MVTTRRRRRRRRESRWEGAASAPRAREKRRDALWRRRRRASSPPGHERHFRKTLIDRMSLGAAMYFGNVCHSVLPPLAHPTLCRTQPSPDSKPLLPFHLLPGFTDMDHVHKALIGPGFGLTSPLKRKASTCGVCRLRFNSEFPSCLLLCTQVQASSHYRGTKHAKRLKALDAPDLKIRTSEPVAKETKLPIDSSPCSQPSGSDTTSGEPPAPIHTSEAAPSSSEETGRAPSECSLSPSPRTTERGTQRDGDVEVAREEETEEEKAMRLLYCSLCKVAVNSASQLQAHNSGTKHKTMLEARSGEGAIKSFPRTGVKAKLAVPPVSTTGLQNKTFHCEICDVHVNSETQLKQHIGSRRHKDRAAGKPAKPKFSPYTPTQHQQGFQAIRLAIRKKQDLTKPLSSCLLQPQLSVATAAAMATLVPFPLRPASNSSPALFQSQPLPQALLHPGPGPMCSTHTHRFCFLSTDPLQCLNPL</sequence>
<accession>A0A8D3ABY6</accession>
<evidence type="ECO:0000313" key="10">
    <source>
        <dbReference type="Proteomes" id="UP000694558"/>
    </source>
</evidence>
<evidence type="ECO:0000259" key="8">
    <source>
        <dbReference type="PROSITE" id="PS00028"/>
    </source>
</evidence>
<dbReference type="Ensembl" id="ENSSMAT00000016004.2">
    <property type="protein sequence ID" value="ENSSMAP00000015806.2"/>
    <property type="gene ID" value="ENSSMAG00000009709.2"/>
</dbReference>
<name>A0A8D3ABY6_SCOMX</name>
<evidence type="ECO:0000256" key="6">
    <source>
        <dbReference type="ARBA" id="ARBA00023242"/>
    </source>
</evidence>
<organism evidence="9 10">
    <name type="scientific">Scophthalmus maximus</name>
    <name type="common">Turbot</name>
    <name type="synonym">Psetta maxima</name>
    <dbReference type="NCBI Taxonomy" id="52904"/>
    <lineage>
        <taxon>Eukaryota</taxon>
        <taxon>Metazoa</taxon>
        <taxon>Chordata</taxon>
        <taxon>Craniata</taxon>
        <taxon>Vertebrata</taxon>
        <taxon>Euteleostomi</taxon>
        <taxon>Actinopterygii</taxon>
        <taxon>Neopterygii</taxon>
        <taxon>Teleostei</taxon>
        <taxon>Neoteleostei</taxon>
        <taxon>Acanthomorphata</taxon>
        <taxon>Carangaria</taxon>
        <taxon>Pleuronectiformes</taxon>
        <taxon>Pleuronectoidei</taxon>
        <taxon>Scophthalmidae</taxon>
        <taxon>Scophthalmus</taxon>
    </lineage>
</organism>
<feature type="compositionally biased region" description="Basic and acidic residues" evidence="7">
    <location>
        <begin position="178"/>
        <end position="189"/>
    </location>
</feature>
<dbReference type="Pfam" id="PF12874">
    <property type="entry name" value="zf-met"/>
    <property type="match status" value="2"/>
</dbReference>
<evidence type="ECO:0000256" key="5">
    <source>
        <dbReference type="ARBA" id="ARBA00022833"/>
    </source>
</evidence>
<feature type="compositionally biased region" description="Polar residues" evidence="7">
    <location>
        <begin position="194"/>
        <end position="207"/>
    </location>
</feature>
<feature type="compositionally biased region" description="Basic and acidic residues" evidence="7">
    <location>
        <begin position="24"/>
        <end position="34"/>
    </location>
</feature>
<keyword evidence="3" id="KW-0677">Repeat</keyword>
<dbReference type="FunFam" id="3.30.160.60:FF:000293">
    <property type="entry name" value="zinc finger protein 385B isoform X3"/>
    <property type="match status" value="1"/>
</dbReference>
<reference evidence="9" key="1">
    <citation type="submission" date="2023-05" db="EMBL/GenBank/DDBJ databases">
        <title>High-quality long-read genome of Scophthalmus maximus.</title>
        <authorList>
            <person name="Lien S."/>
            <person name="Martinez P."/>
        </authorList>
    </citation>
    <scope>NUCLEOTIDE SEQUENCE [LARGE SCALE GENOMIC DNA]</scope>
</reference>
<feature type="compositionally biased region" description="Basic and acidic residues" evidence="7">
    <location>
        <begin position="241"/>
        <end position="257"/>
    </location>
</feature>
<keyword evidence="6" id="KW-0539">Nucleus</keyword>
<dbReference type="GeneTree" id="ENSGT00940000160242"/>
<dbReference type="InterPro" id="IPR036236">
    <property type="entry name" value="Znf_C2H2_sf"/>
</dbReference>
<dbReference type="GO" id="GO:0005634">
    <property type="term" value="C:nucleus"/>
    <property type="evidence" value="ECO:0007669"/>
    <property type="project" value="UniProtKB-SubCell"/>
</dbReference>
<dbReference type="GO" id="GO:0008270">
    <property type="term" value="F:zinc ion binding"/>
    <property type="evidence" value="ECO:0007669"/>
    <property type="project" value="UniProtKB-KW"/>
</dbReference>
<feature type="compositionally biased region" description="Basic residues" evidence="7">
    <location>
        <begin position="1"/>
        <end position="13"/>
    </location>
</feature>
<evidence type="ECO:0000256" key="2">
    <source>
        <dbReference type="ARBA" id="ARBA00022723"/>
    </source>
</evidence>
<dbReference type="InterPro" id="IPR003604">
    <property type="entry name" value="Matrin/U1-like-C_Znf_C2H2"/>
</dbReference>
<evidence type="ECO:0000256" key="4">
    <source>
        <dbReference type="ARBA" id="ARBA00022771"/>
    </source>
</evidence>
<keyword evidence="5" id="KW-0862">Zinc</keyword>
<protein>
    <submittedName>
        <fullName evidence="9">Zinc finger protein 385D</fullName>
    </submittedName>
</protein>
<feature type="region of interest" description="Disordered" evidence="7">
    <location>
        <begin position="349"/>
        <end position="377"/>
    </location>
</feature>